<keyword evidence="1" id="KW-0472">Membrane</keyword>
<feature type="transmembrane region" description="Helical" evidence="1">
    <location>
        <begin position="12"/>
        <end position="37"/>
    </location>
</feature>
<keyword evidence="3" id="KW-1185">Reference proteome</keyword>
<keyword evidence="1" id="KW-0812">Transmembrane</keyword>
<protein>
    <submittedName>
        <fullName evidence="2">Uncharacterized protein</fullName>
    </submittedName>
</protein>
<evidence type="ECO:0000256" key="1">
    <source>
        <dbReference type="SAM" id="Phobius"/>
    </source>
</evidence>
<dbReference type="EMBL" id="NQJD01000069">
    <property type="protein sequence ID" value="TAA73702.1"/>
    <property type="molecule type" value="Genomic_DNA"/>
</dbReference>
<feature type="transmembrane region" description="Helical" evidence="1">
    <location>
        <begin position="142"/>
        <end position="160"/>
    </location>
</feature>
<comment type="caution">
    <text evidence="2">The sequence shown here is derived from an EMBL/GenBank/DDBJ whole genome shotgun (WGS) entry which is preliminary data.</text>
</comment>
<accession>A0A521FY68</accession>
<reference evidence="2" key="1">
    <citation type="submission" date="2017-07" db="EMBL/GenBank/DDBJ databases">
        <title>The cable genome - Insights into the physiology and evolution of filamentous bacteria capable of sulfide oxidation via long distance electron transfer.</title>
        <authorList>
            <person name="Thorup C."/>
            <person name="Bjerg J.T."/>
            <person name="Schreiber L."/>
            <person name="Nielsen L.P."/>
            <person name="Kjeldsen K.U."/>
            <person name="Boesen T."/>
            <person name="Boggild A."/>
            <person name="Meysman F."/>
            <person name="Geelhoed J."/>
            <person name="Schramm A."/>
        </authorList>
    </citation>
    <scope>NUCLEOTIDE SEQUENCE [LARGE SCALE GENOMIC DNA]</scope>
    <source>
        <strain evidence="2">GS</strain>
    </source>
</reference>
<sequence length="190" mass="20768">MKILSLLRKEGLSSRFLLILICLVISLFICFCIIALYSYSVSNNSCGVFATLFMVASSSYAVGNILGFLFGIPKTVQSQTNSASIKNDTTYQVNTSLEQISDWLTKMIIGAGLVELKDIVRVLENISANIALDIGNEQSQSIIIASIICFIILGFFVTYLSTRLYIANALAAANAELQEDAEEDKRKASL</sequence>
<gene>
    <name evidence="2" type="ORF">CDV28_1695</name>
</gene>
<feature type="transmembrane region" description="Helical" evidence="1">
    <location>
        <begin position="49"/>
        <end position="72"/>
    </location>
</feature>
<dbReference type="Proteomes" id="UP000316238">
    <property type="component" value="Unassembled WGS sequence"/>
</dbReference>
<evidence type="ECO:0000313" key="3">
    <source>
        <dbReference type="Proteomes" id="UP000316238"/>
    </source>
</evidence>
<keyword evidence="1" id="KW-1133">Transmembrane helix</keyword>
<dbReference type="AlphaFoldDB" id="A0A521FY68"/>
<evidence type="ECO:0000313" key="2">
    <source>
        <dbReference type="EMBL" id="TAA73702.1"/>
    </source>
</evidence>
<organism evidence="2 3">
    <name type="scientific">Candidatus Electronema aureum</name>
    <dbReference type="NCBI Taxonomy" id="2005002"/>
    <lineage>
        <taxon>Bacteria</taxon>
        <taxon>Pseudomonadati</taxon>
        <taxon>Thermodesulfobacteriota</taxon>
        <taxon>Desulfobulbia</taxon>
        <taxon>Desulfobulbales</taxon>
        <taxon>Desulfobulbaceae</taxon>
        <taxon>Candidatus Electronema</taxon>
    </lineage>
</organism>
<name>A0A521FY68_9BACT</name>
<proteinExistence type="predicted"/>